<keyword evidence="2" id="KW-1185">Reference proteome</keyword>
<dbReference type="Proteomes" id="UP000887116">
    <property type="component" value="Unassembled WGS sequence"/>
</dbReference>
<evidence type="ECO:0000313" key="2">
    <source>
        <dbReference type="Proteomes" id="UP000887116"/>
    </source>
</evidence>
<sequence>MTGGEFLTPIQAMQLQANIKLLTFRRKMGNLKLIERLMRHGDFGRNYNPEDRRLKFQLTFLHVTKELSTYFDIPSSNRHSLLVTVEFLRHMSPACCNLDLMVLVNKRSCIDTELRMAILATIGERFPDKHWLNVYTDDSAAGLIIMVVRVFTLSTSTLAGQLVQIVLTMVVKGLRSI</sequence>
<evidence type="ECO:0000313" key="1">
    <source>
        <dbReference type="EMBL" id="GFQ83314.1"/>
    </source>
</evidence>
<name>A0A8X6KSD5_TRICU</name>
<dbReference type="EMBL" id="BMAO01002790">
    <property type="protein sequence ID" value="GFQ83314.1"/>
    <property type="molecule type" value="Genomic_DNA"/>
</dbReference>
<protein>
    <submittedName>
        <fullName evidence="1">Uncharacterized protein</fullName>
    </submittedName>
</protein>
<gene>
    <name evidence="1" type="ORF">TNCT_449451</name>
</gene>
<organism evidence="1 2">
    <name type="scientific">Trichonephila clavata</name>
    <name type="common">Joro spider</name>
    <name type="synonym">Nephila clavata</name>
    <dbReference type="NCBI Taxonomy" id="2740835"/>
    <lineage>
        <taxon>Eukaryota</taxon>
        <taxon>Metazoa</taxon>
        <taxon>Ecdysozoa</taxon>
        <taxon>Arthropoda</taxon>
        <taxon>Chelicerata</taxon>
        <taxon>Arachnida</taxon>
        <taxon>Araneae</taxon>
        <taxon>Araneomorphae</taxon>
        <taxon>Entelegynae</taxon>
        <taxon>Araneoidea</taxon>
        <taxon>Nephilidae</taxon>
        <taxon>Trichonephila</taxon>
    </lineage>
</organism>
<accession>A0A8X6KSD5</accession>
<reference evidence="1" key="1">
    <citation type="submission" date="2020-07" db="EMBL/GenBank/DDBJ databases">
        <title>Multicomponent nature underlies the extraordinary mechanical properties of spider dragline silk.</title>
        <authorList>
            <person name="Kono N."/>
            <person name="Nakamura H."/>
            <person name="Mori M."/>
            <person name="Yoshida Y."/>
            <person name="Ohtoshi R."/>
            <person name="Malay A.D."/>
            <person name="Moran D.A.P."/>
            <person name="Tomita M."/>
            <person name="Numata K."/>
            <person name="Arakawa K."/>
        </authorList>
    </citation>
    <scope>NUCLEOTIDE SEQUENCE</scope>
</reference>
<dbReference type="OrthoDB" id="6433748at2759"/>
<dbReference type="AlphaFoldDB" id="A0A8X6KSD5"/>
<comment type="caution">
    <text evidence="1">The sequence shown here is derived from an EMBL/GenBank/DDBJ whole genome shotgun (WGS) entry which is preliminary data.</text>
</comment>
<proteinExistence type="predicted"/>